<evidence type="ECO:0000313" key="2">
    <source>
        <dbReference type="EMBL" id="MDR6332623.1"/>
    </source>
</evidence>
<dbReference type="RefSeq" id="WP_281805236.1">
    <property type="nucleotide sequence ID" value="NZ_BSDO01000001.1"/>
</dbReference>
<protein>
    <recommendedName>
        <fullName evidence="5">Addiction module toxin RelE</fullName>
    </recommendedName>
</protein>
<dbReference type="InterPro" id="IPR009387">
    <property type="entry name" value="HigB-2"/>
</dbReference>
<evidence type="ECO:0008006" key="5">
    <source>
        <dbReference type="Google" id="ProtNLM"/>
    </source>
</evidence>
<dbReference type="PIRSF" id="PIRSF039032">
    <property type="entry name" value="HigB-2"/>
    <property type="match status" value="1"/>
</dbReference>
<dbReference type="Proteomes" id="UP001144397">
    <property type="component" value="Unassembled WGS sequence"/>
</dbReference>
<comment type="caution">
    <text evidence="1">The sequence shown here is derived from an EMBL/GenBank/DDBJ whole genome shotgun (WGS) entry which is preliminary data.</text>
</comment>
<keyword evidence="4" id="KW-1185">Reference proteome</keyword>
<dbReference type="EMBL" id="BSDO01000001">
    <property type="protein sequence ID" value="GLI20898.1"/>
    <property type="molecule type" value="Genomic_DNA"/>
</dbReference>
<evidence type="ECO:0000313" key="1">
    <source>
        <dbReference type="EMBL" id="GLI20898.1"/>
    </source>
</evidence>
<evidence type="ECO:0000313" key="3">
    <source>
        <dbReference type="Proteomes" id="UP001144397"/>
    </source>
</evidence>
<organism evidence="1 3">
    <name type="scientific">Xanthobacter flavus</name>
    <dbReference type="NCBI Taxonomy" id="281"/>
    <lineage>
        <taxon>Bacteria</taxon>
        <taxon>Pseudomonadati</taxon>
        <taxon>Pseudomonadota</taxon>
        <taxon>Alphaproteobacteria</taxon>
        <taxon>Hyphomicrobiales</taxon>
        <taxon>Xanthobacteraceae</taxon>
        <taxon>Xanthobacter</taxon>
    </lineage>
</organism>
<name>A0A9W6FKG7_XANFL</name>
<sequence length="108" mass="12259">METPEFLAATRKLMGDDERTLLVDYLAHNPTAGDLVPGTGGIRKVRWGLEGRGKRGGARVIYFYHDADMPLFALTAYAKNERADLSQQDKNDFRQLTMLLVDAFKRRK</sequence>
<reference evidence="1" key="1">
    <citation type="submission" date="2022-12" db="EMBL/GenBank/DDBJ databases">
        <title>Reference genome sequencing for broad-spectrum identification of bacterial and archaeal isolates by mass spectrometry.</title>
        <authorList>
            <person name="Sekiguchi Y."/>
            <person name="Tourlousse D.M."/>
        </authorList>
    </citation>
    <scope>NUCLEOTIDE SEQUENCE</scope>
    <source>
        <strain evidence="1">301</strain>
    </source>
</reference>
<dbReference type="GeneID" id="95761369"/>
<reference evidence="2 4" key="2">
    <citation type="submission" date="2023-07" db="EMBL/GenBank/DDBJ databases">
        <title>Genomic Encyclopedia of Type Strains, Phase IV (KMG-IV): sequencing the most valuable type-strain genomes for metagenomic binning, comparative biology and taxonomic classification.</title>
        <authorList>
            <person name="Goeker M."/>
        </authorList>
    </citation>
    <scope>NUCLEOTIDE SEQUENCE [LARGE SCALE GENOMIC DNA]</scope>
    <source>
        <strain evidence="2 4">DSM 338</strain>
    </source>
</reference>
<accession>A0A9W6FKG7</accession>
<proteinExistence type="predicted"/>
<evidence type="ECO:0000313" key="4">
    <source>
        <dbReference type="Proteomes" id="UP001245370"/>
    </source>
</evidence>
<dbReference type="EMBL" id="JAVDPY010000002">
    <property type="protein sequence ID" value="MDR6332623.1"/>
    <property type="molecule type" value="Genomic_DNA"/>
</dbReference>
<dbReference type="Pfam" id="PF06296">
    <property type="entry name" value="RelE"/>
    <property type="match status" value="1"/>
</dbReference>
<dbReference type="AlphaFoldDB" id="A0A9W6FKG7"/>
<dbReference type="Proteomes" id="UP001245370">
    <property type="component" value="Unassembled WGS sequence"/>
</dbReference>
<gene>
    <name evidence="2" type="ORF">GGQ86_001087</name>
    <name evidence="1" type="ORF">XFLAVUS301_05720</name>
</gene>